<evidence type="ECO:0000313" key="3">
    <source>
        <dbReference type="Proteomes" id="UP001318682"/>
    </source>
</evidence>
<evidence type="ECO:0000256" key="1">
    <source>
        <dbReference type="SAM" id="Phobius"/>
    </source>
</evidence>
<feature type="transmembrane region" description="Helical" evidence="1">
    <location>
        <begin position="12"/>
        <end position="30"/>
    </location>
</feature>
<keyword evidence="1" id="KW-0812">Transmembrane</keyword>
<reference evidence="3" key="1">
    <citation type="submission" date="2024-01" db="EMBL/GenBank/DDBJ databases">
        <title>Roseobacter fucihabitans sp. nov., isolated from the brown alga Fucus spiralis.</title>
        <authorList>
            <person name="Hahnke S."/>
            <person name="Berger M."/>
            <person name="Schlingloff A."/>
            <person name="Athale I."/>
            <person name="Neumann-Schaal M."/>
            <person name="Adenaya A."/>
            <person name="Poehlein A."/>
            <person name="Daniel R."/>
            <person name="Pertersen J."/>
            <person name="Brinkhoff T."/>
        </authorList>
    </citation>
    <scope>NUCLEOTIDE SEQUENCE [LARGE SCALE GENOMIC DNA]</scope>
    <source>
        <strain evidence="3">B14</strain>
    </source>
</reference>
<evidence type="ECO:0000313" key="2">
    <source>
        <dbReference type="EMBL" id="WVX48243.1"/>
    </source>
</evidence>
<keyword evidence="1" id="KW-0472">Membrane</keyword>
<dbReference type="RefSeq" id="WP_187432192.1">
    <property type="nucleotide sequence ID" value="NZ_CP143423.1"/>
</dbReference>
<organism evidence="2 3">
    <name type="scientific">Roseobacter fucihabitans</name>
    <dbReference type="NCBI Taxonomy" id="1537242"/>
    <lineage>
        <taxon>Bacteria</taxon>
        <taxon>Pseudomonadati</taxon>
        <taxon>Pseudomonadota</taxon>
        <taxon>Alphaproteobacteria</taxon>
        <taxon>Rhodobacterales</taxon>
        <taxon>Roseobacteraceae</taxon>
        <taxon>Roseobacter</taxon>
    </lineage>
</organism>
<gene>
    <name evidence="2" type="ORF">ROLI_013230</name>
</gene>
<keyword evidence="1" id="KW-1133">Transmembrane helix</keyword>
<protein>
    <submittedName>
        <fullName evidence="2">Uncharacterized protein</fullName>
    </submittedName>
</protein>
<sequence length="171" mass="19631">MVSDGFENFANAAIGLSAFAGAAVAFFGLSEWKQQRKWDKNHDLAHRYLLAIFEYRDAISGVRNPGMFAYEMPEPDGDTLQNMSDDQVRFYGIQKAYQNRWDKVTDANKKLYPIQLEAEAYWGAVSKDLFRALRELEIELQSNITTFLRASNPDNLGPMRAAADRRLQKRR</sequence>
<name>A0ABZ2BQN1_9RHOB</name>
<proteinExistence type="predicted"/>
<dbReference type="Proteomes" id="UP001318682">
    <property type="component" value="Chromosome"/>
</dbReference>
<keyword evidence="3" id="KW-1185">Reference proteome</keyword>
<dbReference type="EMBL" id="CP143423">
    <property type="protein sequence ID" value="WVX48243.1"/>
    <property type="molecule type" value="Genomic_DNA"/>
</dbReference>
<accession>A0ABZ2BQN1</accession>